<dbReference type="Proteomes" id="UP000014500">
    <property type="component" value="Unassembled WGS sequence"/>
</dbReference>
<dbReference type="GO" id="GO:0007004">
    <property type="term" value="P:telomere maintenance via telomerase"/>
    <property type="evidence" value="ECO:0007669"/>
    <property type="project" value="TreeGrafter"/>
</dbReference>
<keyword evidence="11 14" id="KW-0539">Nucleus</keyword>
<dbReference type="Pfam" id="PF00078">
    <property type="entry name" value="RVT_1"/>
    <property type="match status" value="1"/>
</dbReference>
<dbReference type="EnsemblMetazoa" id="SMAR008320-RA">
    <property type="protein sequence ID" value="SMAR008320-PA"/>
    <property type="gene ID" value="SMAR008320"/>
</dbReference>
<keyword evidence="9 14" id="KW-0779">Telomere</keyword>
<dbReference type="CDD" id="cd01648">
    <property type="entry name" value="TERT"/>
    <property type="match status" value="1"/>
</dbReference>
<dbReference type="OMA" id="CYDSIPR"/>
<evidence type="ECO:0000256" key="3">
    <source>
        <dbReference type="ARBA" id="ARBA00016182"/>
    </source>
</evidence>
<dbReference type="PhylomeDB" id="T1J3Z4"/>
<feature type="domain" description="Reverse transcriptase" evidence="15">
    <location>
        <begin position="185"/>
        <end position="507"/>
    </location>
</feature>
<keyword evidence="6 14" id="KW-0548">Nucleotidyltransferase</keyword>
<dbReference type="InterPro" id="IPR003545">
    <property type="entry name" value="Telomerase_RT"/>
</dbReference>
<comment type="function">
    <text evidence="14">Telomerase is a ribonucleoprotein enzyme essential for the replication of chromosome termini in most eukaryotes. It elongates telomeres. It is a reverse transcriptase that adds simple sequence repeats to chromosome ends by copying a template sequence within the RNA component of the enzyme.</text>
</comment>
<dbReference type="Gene3D" id="1.10.357.90">
    <property type="match status" value="1"/>
</dbReference>
<evidence type="ECO:0000256" key="14">
    <source>
        <dbReference type="RuleBase" id="RU365061"/>
    </source>
</evidence>
<evidence type="ECO:0000256" key="11">
    <source>
        <dbReference type="ARBA" id="ARBA00023242"/>
    </source>
</evidence>
<comment type="subcellular location">
    <subcellularLocation>
        <location evidence="14">Nucleus</location>
    </subcellularLocation>
    <subcellularLocation>
        <location evidence="14">Chromosome</location>
        <location evidence="14">Telomere</location>
    </subcellularLocation>
</comment>
<evidence type="ECO:0000256" key="13">
    <source>
        <dbReference type="ARBA" id="ARBA00048173"/>
    </source>
</evidence>
<evidence type="ECO:0000256" key="2">
    <source>
        <dbReference type="ARBA" id="ARBA00012493"/>
    </source>
</evidence>
<keyword evidence="5 14" id="KW-0808">Transferase</keyword>
<evidence type="ECO:0000313" key="17">
    <source>
        <dbReference type="Proteomes" id="UP000014500"/>
    </source>
</evidence>
<dbReference type="Gene3D" id="1.10.132.70">
    <property type="match status" value="1"/>
</dbReference>
<evidence type="ECO:0000259" key="15">
    <source>
        <dbReference type="PROSITE" id="PS50878"/>
    </source>
</evidence>
<dbReference type="InterPro" id="IPR000477">
    <property type="entry name" value="RT_dom"/>
</dbReference>
<dbReference type="GO" id="GO:0070034">
    <property type="term" value="F:telomerase RNA binding"/>
    <property type="evidence" value="ECO:0007669"/>
    <property type="project" value="TreeGrafter"/>
</dbReference>
<dbReference type="Pfam" id="PF12009">
    <property type="entry name" value="Telomerase_RBD"/>
    <property type="match status" value="1"/>
</dbReference>
<evidence type="ECO:0000256" key="12">
    <source>
        <dbReference type="ARBA" id="ARBA00032044"/>
    </source>
</evidence>
<reference evidence="16" key="2">
    <citation type="submission" date="2015-02" db="UniProtKB">
        <authorList>
            <consortium name="EnsemblMetazoa"/>
        </authorList>
    </citation>
    <scope>IDENTIFICATION</scope>
</reference>
<evidence type="ECO:0000256" key="6">
    <source>
        <dbReference type="ARBA" id="ARBA00022695"/>
    </source>
</evidence>
<keyword evidence="10 14" id="KW-0695">RNA-directed DNA polymerase</keyword>
<evidence type="ECO:0000256" key="4">
    <source>
        <dbReference type="ARBA" id="ARBA00022454"/>
    </source>
</evidence>
<keyword evidence="4 14" id="KW-0158">Chromosome</keyword>
<dbReference type="AlphaFoldDB" id="T1J3Z4"/>
<evidence type="ECO:0000256" key="1">
    <source>
        <dbReference type="ARBA" id="ARBA00008001"/>
    </source>
</evidence>
<evidence type="ECO:0000256" key="8">
    <source>
        <dbReference type="ARBA" id="ARBA00022842"/>
    </source>
</evidence>
<dbReference type="EMBL" id="JH431832">
    <property type="status" value="NOT_ANNOTATED_CDS"/>
    <property type="molecule type" value="Genomic_DNA"/>
</dbReference>
<dbReference type="GO" id="GO:0042162">
    <property type="term" value="F:telomeric DNA binding"/>
    <property type="evidence" value="ECO:0007669"/>
    <property type="project" value="TreeGrafter"/>
</dbReference>
<comment type="catalytic activity">
    <reaction evidence="13 14">
        <text>DNA(n) + a 2'-deoxyribonucleoside 5'-triphosphate = DNA(n+1) + diphosphate</text>
        <dbReference type="Rhea" id="RHEA:22508"/>
        <dbReference type="Rhea" id="RHEA-COMP:17339"/>
        <dbReference type="Rhea" id="RHEA-COMP:17340"/>
        <dbReference type="ChEBI" id="CHEBI:33019"/>
        <dbReference type="ChEBI" id="CHEBI:61560"/>
        <dbReference type="ChEBI" id="CHEBI:173112"/>
        <dbReference type="EC" id="2.7.7.49"/>
    </reaction>
</comment>
<dbReference type="PANTHER" id="PTHR12066:SF0">
    <property type="entry name" value="TELOMERASE REVERSE TRANSCRIPTASE"/>
    <property type="match status" value="1"/>
</dbReference>
<proteinExistence type="inferred from homology"/>
<dbReference type="SMART" id="SM00975">
    <property type="entry name" value="Telomerase_RBD"/>
    <property type="match status" value="1"/>
</dbReference>
<dbReference type="EC" id="2.7.7.49" evidence="2 14"/>
<organism evidence="16 17">
    <name type="scientific">Strigamia maritima</name>
    <name type="common">European centipede</name>
    <name type="synonym">Geophilus maritimus</name>
    <dbReference type="NCBI Taxonomy" id="126957"/>
    <lineage>
        <taxon>Eukaryota</taxon>
        <taxon>Metazoa</taxon>
        <taxon>Ecdysozoa</taxon>
        <taxon>Arthropoda</taxon>
        <taxon>Myriapoda</taxon>
        <taxon>Chilopoda</taxon>
        <taxon>Pleurostigmophora</taxon>
        <taxon>Geophilomorpha</taxon>
        <taxon>Linotaeniidae</taxon>
        <taxon>Strigamia</taxon>
    </lineage>
</organism>
<evidence type="ECO:0000256" key="9">
    <source>
        <dbReference type="ARBA" id="ARBA00022895"/>
    </source>
</evidence>
<dbReference type="GO" id="GO:0046872">
    <property type="term" value="F:metal ion binding"/>
    <property type="evidence" value="ECO:0007669"/>
    <property type="project" value="UniProtKB-KW"/>
</dbReference>
<evidence type="ECO:0000256" key="7">
    <source>
        <dbReference type="ARBA" id="ARBA00022723"/>
    </source>
</evidence>
<dbReference type="InterPro" id="IPR021891">
    <property type="entry name" value="Telomerase_RBD"/>
</dbReference>
<keyword evidence="7 14" id="KW-0479">Metal-binding</keyword>
<comment type="similarity">
    <text evidence="1 14">Belongs to the reverse transcriptase family. Telomerase subfamily.</text>
</comment>
<dbReference type="PROSITE" id="PS50878">
    <property type="entry name" value="RT_POL"/>
    <property type="match status" value="1"/>
</dbReference>
<dbReference type="HOGENOM" id="CLU_402448_0_0_1"/>
<dbReference type="GO" id="GO:0000333">
    <property type="term" value="C:telomerase catalytic core complex"/>
    <property type="evidence" value="ECO:0007669"/>
    <property type="project" value="TreeGrafter"/>
</dbReference>
<dbReference type="GO" id="GO:0003720">
    <property type="term" value="F:telomerase activity"/>
    <property type="evidence" value="ECO:0007669"/>
    <property type="project" value="InterPro"/>
</dbReference>
<dbReference type="PANTHER" id="PTHR12066">
    <property type="entry name" value="TELOMERASE REVERSE TRANSCRIPTASE"/>
    <property type="match status" value="1"/>
</dbReference>
<evidence type="ECO:0000256" key="10">
    <source>
        <dbReference type="ARBA" id="ARBA00022918"/>
    </source>
</evidence>
<protein>
    <recommendedName>
        <fullName evidence="3 14">Telomerase reverse transcriptase</fullName>
        <ecNumber evidence="2 14">2.7.7.49</ecNumber>
    </recommendedName>
    <alternativeName>
        <fullName evidence="12 14">Telomerase catalytic subunit</fullName>
    </alternativeName>
</protein>
<keyword evidence="17" id="KW-1185">Reference proteome</keyword>
<evidence type="ECO:0000313" key="16">
    <source>
        <dbReference type="EnsemblMetazoa" id="SMAR008320-PA"/>
    </source>
</evidence>
<dbReference type="Gene3D" id="3.30.70.2630">
    <property type="match status" value="1"/>
</dbReference>
<dbReference type="eggNOG" id="KOG1005">
    <property type="taxonomic scope" value="Eukaryota"/>
</dbReference>
<reference evidence="17" key="1">
    <citation type="submission" date="2011-05" db="EMBL/GenBank/DDBJ databases">
        <authorList>
            <person name="Richards S.R."/>
            <person name="Qu J."/>
            <person name="Jiang H."/>
            <person name="Jhangiani S.N."/>
            <person name="Agravi P."/>
            <person name="Goodspeed R."/>
            <person name="Gross S."/>
            <person name="Mandapat C."/>
            <person name="Jackson L."/>
            <person name="Mathew T."/>
            <person name="Pu L."/>
            <person name="Thornton R."/>
            <person name="Saada N."/>
            <person name="Wilczek-Boney K.B."/>
            <person name="Lee S."/>
            <person name="Kovar C."/>
            <person name="Wu Y."/>
            <person name="Scherer S.E."/>
            <person name="Worley K.C."/>
            <person name="Muzny D.M."/>
            <person name="Gibbs R."/>
        </authorList>
    </citation>
    <scope>NUCLEOTIDE SEQUENCE</scope>
    <source>
        <strain evidence="17">Brora</strain>
    </source>
</reference>
<keyword evidence="8 14" id="KW-0460">Magnesium</keyword>
<evidence type="ECO:0000256" key="5">
    <source>
        <dbReference type="ARBA" id="ARBA00022679"/>
    </source>
</evidence>
<accession>T1J3Z4</accession>
<dbReference type="STRING" id="126957.T1J3Z4"/>
<dbReference type="PRINTS" id="PR01365">
    <property type="entry name" value="TELOMERASERT"/>
</dbReference>
<name>T1J3Z4_STRMM</name>
<sequence>MDVVLKNKNIDKIFEKFLKNHKKFDYDKCLRRNCPVPKSTSHSFNERSQVLNFLRLILYQVVPRELFGSGKNQRIMYHNLKKLVFAGKFDKFCLGQFMMKIRVKDCEWIGKDDGISLREKIVSKMLLWLVTDYFMIILKSYFYVTDTSFGCHQLFYYRQSKWRKLCKVKIDELIESGVFRRIENKDLIEKLKNEGYGVGNLRFTPKVSNLRPLVSQTKQKESDLEKLRYVLCTLKYAIRKNPSLIGFGSQSVRTARQKWGQFKKSAAGNSKYYFVRVDVKDCFHSMIQKKLLEILEKVYDYLFRSNSYVRIAEVDHFRRLRTSVFRHRVLIAGDARDSFEEMLDGNQAAFVGENVVLDSGKRFIMTKPCMRSRLKRYICSLLCTLPASACGNEQPPFHQIQGIVQGQMLSSILCNIYYGAMDNQHLSKYTKNSGNFLIRLIDDYLFVSPNIDEANQFLAQMVAGFDDFNSQINSSKCCTNLRESGDVFPEIQTIRDDTRMPWLGSQIDVTSLDIFIDYSRYGNIETDSTIARQFWKSSMFMKEKVLNSLKSKSSESIYFDESCNSIKCVTQNVYELFLIAAFRLVCYIRFSGRKKGADYIFDIIRTCSDSVFKILRRLKKKTSLTKFEVRYLSLRAFERKFMTLLTWRQLGRKLRFRRLKLLEKTRKTIVDTIDTFPKDFSNFY</sequence>
<dbReference type="GO" id="GO:0000781">
    <property type="term" value="C:chromosome, telomeric region"/>
    <property type="evidence" value="ECO:0007669"/>
    <property type="project" value="UniProtKB-SubCell"/>
</dbReference>